<evidence type="ECO:0000256" key="1">
    <source>
        <dbReference type="ARBA" id="ARBA00007626"/>
    </source>
</evidence>
<organism evidence="4 5">
    <name type="scientific">Pycnococcus provasolii</name>
    <dbReference type="NCBI Taxonomy" id="41880"/>
    <lineage>
        <taxon>Eukaryota</taxon>
        <taxon>Viridiplantae</taxon>
        <taxon>Chlorophyta</taxon>
        <taxon>Pseudoscourfieldiophyceae</taxon>
        <taxon>Pseudoscourfieldiales</taxon>
        <taxon>Pycnococcaceae</taxon>
        <taxon>Pycnococcus</taxon>
    </lineage>
</organism>
<feature type="compositionally biased region" description="Basic and acidic residues" evidence="3">
    <location>
        <begin position="108"/>
        <end position="118"/>
    </location>
</feature>
<evidence type="ECO:0000256" key="3">
    <source>
        <dbReference type="SAM" id="MobiDB-lite"/>
    </source>
</evidence>
<dbReference type="AlphaFoldDB" id="A0A830H7M3"/>
<dbReference type="EMBL" id="BNJQ01000005">
    <property type="protein sequence ID" value="GHP03226.1"/>
    <property type="molecule type" value="Genomic_DNA"/>
</dbReference>
<dbReference type="PANTHER" id="PTHR47447:SF25">
    <property type="entry name" value="SAP DOMAIN-CONTAINING PROTEIN"/>
    <property type="match status" value="1"/>
</dbReference>
<dbReference type="Proteomes" id="UP000660262">
    <property type="component" value="Unassembled WGS sequence"/>
</dbReference>
<dbReference type="PANTHER" id="PTHR47447">
    <property type="entry name" value="OS03G0856100 PROTEIN"/>
    <property type="match status" value="1"/>
</dbReference>
<keyword evidence="2" id="KW-0677">Repeat</keyword>
<evidence type="ECO:0000256" key="2">
    <source>
        <dbReference type="ARBA" id="ARBA00022737"/>
    </source>
</evidence>
<dbReference type="InterPro" id="IPR002885">
    <property type="entry name" value="PPR_rpt"/>
</dbReference>
<evidence type="ECO:0000313" key="4">
    <source>
        <dbReference type="EMBL" id="GHP03226.1"/>
    </source>
</evidence>
<evidence type="ECO:0000313" key="5">
    <source>
        <dbReference type="Proteomes" id="UP000660262"/>
    </source>
</evidence>
<keyword evidence="5" id="KW-1185">Reference proteome</keyword>
<comment type="caution">
    <text evidence="4">The sequence shown here is derived from an EMBL/GenBank/DDBJ whole genome shotgun (WGS) entry which is preliminary data.</text>
</comment>
<feature type="region of interest" description="Disordered" evidence="3">
    <location>
        <begin position="97"/>
        <end position="138"/>
    </location>
</feature>
<reference evidence="4" key="1">
    <citation type="submission" date="2020-10" db="EMBL/GenBank/DDBJ databases">
        <title>Unveiling of a novel bifunctional photoreceptor, Dualchrome1, isolated from a cosmopolitan green alga.</title>
        <authorList>
            <person name="Suzuki S."/>
            <person name="Kawachi M."/>
        </authorList>
    </citation>
    <scope>NUCLEOTIDE SEQUENCE</scope>
    <source>
        <strain evidence="4">NIES 2893</strain>
    </source>
</reference>
<dbReference type="InterPro" id="IPR011990">
    <property type="entry name" value="TPR-like_helical_dom_sf"/>
</dbReference>
<protein>
    <recommendedName>
        <fullName evidence="6">Pentacotripeptide-repeat region of PRORP domain-containing protein</fullName>
    </recommendedName>
</protein>
<accession>A0A830H7M3</accession>
<feature type="compositionally biased region" description="Low complexity" evidence="3">
    <location>
        <begin position="680"/>
        <end position="711"/>
    </location>
</feature>
<dbReference type="OrthoDB" id="185373at2759"/>
<dbReference type="Gene3D" id="1.25.40.10">
    <property type="entry name" value="Tetratricopeptide repeat domain"/>
    <property type="match status" value="2"/>
</dbReference>
<feature type="region of interest" description="Disordered" evidence="3">
    <location>
        <begin position="989"/>
        <end position="1010"/>
    </location>
</feature>
<feature type="compositionally biased region" description="Low complexity" evidence="3">
    <location>
        <begin position="97"/>
        <end position="107"/>
    </location>
</feature>
<evidence type="ECO:0008006" key="6">
    <source>
        <dbReference type="Google" id="ProtNLM"/>
    </source>
</evidence>
<comment type="similarity">
    <text evidence="1">Belongs to the PPR family. P subfamily.</text>
</comment>
<proteinExistence type="inferred from homology"/>
<name>A0A830H7M3_9CHLO</name>
<dbReference type="Pfam" id="PF01535">
    <property type="entry name" value="PPR"/>
    <property type="match status" value="1"/>
</dbReference>
<sequence length="1060" mass="113241">MSSSSCSAHLNRRHSSLPHLHHISRSVVVRPCACASGPPLNLHSVGSVSVRPSLNFRRSTWIARRFSTAPSRAPSCHLGGRFNNGLSVNNISAAAASSSSSSSSSSRDSSKSSSRDSSKISANESSSPPPPSSSQQLVIRAKKTPLAAATSTIVAAGKRGDVATAEAAWRRLRKHCRPDAFILCALGMVHATSEDGSLERAATLLERALKSLGRTRAKKSKAQPSPYLRLCDRIAARAAAESLRAPLVCHETHTARARAAARALACARDMQYASHVYGDTPREVPKRLLRNVVACLAAGGGDHAEEALRIYQMCCRAVTEDGDGDFVALPAPDADLCATALAACDVNDPTSAAEVLEPAEAWLGSGADVHHPNIFLALMKFHARGRRVADARRLLFRHAGEVDDDGADADVRTLRRVATAVPRAAGSMYLSACVRDDNLDQAVRYFDAWRGAPGAERPDVVSYNAILYGHSATGDLRRMRVFFDAVPKDVLRVDTFNTLLTGCLAATRPNAISTVLGDTGAKGDDPAQLGADVASIALDEAARYYALMSERGGDCTPDAITHHILAQLHAAAAETMFAAGRDAQRIIRATSRLFDEMEKFGIEPAPAFFEASFRGFAGCHDARGAVALYRSAERAGVNLSSDAYIQLFTAAEYDPVCFAEVAEDIPTNLPYVESGASNDSVKGTSSHGDSSSSQSTSQPVAVSTSSSSLSSPLPPPQSSGATALSAWYSMLIMRHCEVAFPKSASEAALAAEADHAGEAATLAAAAWQRGASLSREASERLMTLYASNGRYEDAIELFDRLQRERAVTSISLLGSLFDAIDTPARRALSDESLISQSPGTAVEQSSDAAPLNINKWHGWERLLHVLTRLNEDAVPGTLTYDAVVAALRLRGKDGLAATVFRLGLKQGAYQCKDLPDRPLWDERQPPAGVECAKLDLHGLVPPTATVALSCWLQWISDSFVTCDDVQQTGCSGEPPSSLLIVTGTAKSRKASSSLEDDPKNETQRYPSGVRTSVLKALDGEMGRPLPHSFPDGNKGAFHVTWSDFAEWANTPEVRFHFFEP</sequence>
<gene>
    <name evidence="4" type="ORF">PPROV_000198100</name>
</gene>
<feature type="region of interest" description="Disordered" evidence="3">
    <location>
        <begin position="673"/>
        <end position="716"/>
    </location>
</feature>